<evidence type="ECO:0000256" key="2">
    <source>
        <dbReference type="SAM" id="MobiDB-lite"/>
    </source>
</evidence>
<dbReference type="EMBL" id="CP125947">
    <property type="protein sequence ID" value="WHS67150.1"/>
    <property type="molecule type" value="Genomic_DNA"/>
</dbReference>
<feature type="coiled-coil region" evidence="1">
    <location>
        <begin position="46"/>
        <end position="73"/>
    </location>
</feature>
<feature type="compositionally biased region" description="Polar residues" evidence="2">
    <location>
        <begin position="214"/>
        <end position="223"/>
    </location>
</feature>
<keyword evidence="1" id="KW-0175">Coiled coil</keyword>
<proteinExistence type="predicted"/>
<evidence type="ECO:0000313" key="3">
    <source>
        <dbReference type="EMBL" id="WHS67150.1"/>
    </source>
</evidence>
<dbReference type="RefSeq" id="WP_283488197.1">
    <property type="nucleotide sequence ID" value="NZ_CP125947.1"/>
</dbReference>
<organism evidence="3 4">
    <name type="scientific">Comamonas resistens</name>
    <dbReference type="NCBI Taxonomy" id="3046670"/>
    <lineage>
        <taxon>Bacteria</taxon>
        <taxon>Pseudomonadati</taxon>
        <taxon>Pseudomonadota</taxon>
        <taxon>Betaproteobacteria</taxon>
        <taxon>Burkholderiales</taxon>
        <taxon>Comamonadaceae</taxon>
        <taxon>Comamonas</taxon>
    </lineage>
</organism>
<protein>
    <recommendedName>
        <fullName evidence="5">Phage protein</fullName>
    </recommendedName>
</protein>
<evidence type="ECO:0000256" key="1">
    <source>
        <dbReference type="SAM" id="Coils"/>
    </source>
</evidence>
<name>A0ABY8SVU0_9BURK</name>
<feature type="region of interest" description="Disordered" evidence="2">
    <location>
        <begin position="205"/>
        <end position="250"/>
    </location>
</feature>
<dbReference type="Proteomes" id="UP001240697">
    <property type="component" value="Chromosome"/>
</dbReference>
<keyword evidence="4" id="KW-1185">Reference proteome</keyword>
<reference evidence="3 4" key="1">
    <citation type="submission" date="2023-05" db="EMBL/GenBank/DDBJ databases">
        <authorList>
            <person name="Yin Y."/>
            <person name="Lu Z."/>
        </authorList>
    </citation>
    <scope>NUCLEOTIDE SEQUENCE [LARGE SCALE GENOMIC DNA]</scope>
    <source>
        <strain evidence="3 4">ZM22</strain>
    </source>
</reference>
<evidence type="ECO:0000313" key="4">
    <source>
        <dbReference type="Proteomes" id="UP001240697"/>
    </source>
</evidence>
<evidence type="ECO:0008006" key="5">
    <source>
        <dbReference type="Google" id="ProtNLM"/>
    </source>
</evidence>
<accession>A0ABY8SVU0</accession>
<gene>
    <name evidence="3" type="ORF">QMY55_08545</name>
</gene>
<sequence>MALKAIYTSADEVPEALKELYAEAADGRFVLDIEDVDNHPKVRGVITANKENAKKAQERLAKVEELTSKLSALPEDFDAEEWTRLKTGGKPDEQLQGLKDQHTRAVEALKAKHASDLAAITAQVAERDGYIDGQTRRDALSAALDEAGFDPAHKPMLAKFLADQIKVRREEDGRRVAFADTDLGEQSPQDFVKDFASKAGKAYLAKASGPGAPGSQNTRTGAKTMTRADFEKLDPATQAKTMAERVQLVD</sequence>